<dbReference type="GO" id="GO:0005840">
    <property type="term" value="C:ribosome"/>
    <property type="evidence" value="ECO:0007669"/>
    <property type="project" value="UniProtKB-KW"/>
</dbReference>
<name>Q5D8F4_SCHJA</name>
<evidence type="ECO:0000256" key="1">
    <source>
        <dbReference type="ARBA" id="ARBA00004173"/>
    </source>
</evidence>
<reference evidence="9" key="2">
    <citation type="journal article" date="2006" name="PLoS Pathog.">
        <title>New perspectives on host-parasite interplay by comparative transcriptomic and proteomic analyses of Schistosoma japonicum.</title>
        <authorList>
            <person name="Liu F."/>
            <person name="Lu J."/>
            <person name="Hu W."/>
            <person name="Wang S.Y."/>
            <person name="Cui S.J."/>
            <person name="Chi M."/>
            <person name="Yan Q."/>
            <person name="Wang X.R."/>
            <person name="Song H.D."/>
            <person name="Xu X.N."/>
            <person name="Wang J.J."/>
            <person name="Zhang X.L."/>
            <person name="Zhang X."/>
            <person name="Wang Z.Q."/>
            <person name="Xue C.L."/>
            <person name="Brindley P.J."/>
            <person name="McManus D.P."/>
            <person name="Yang P.Y."/>
            <person name="Feng Z."/>
            <person name="Chen Z."/>
            <person name="Han Z.G."/>
        </authorList>
    </citation>
    <scope>NUCLEOTIDE SEQUENCE</scope>
</reference>
<evidence type="ECO:0000256" key="8">
    <source>
        <dbReference type="ARBA" id="ARBA00042938"/>
    </source>
</evidence>
<dbReference type="SMART" id="SM01374">
    <property type="entry name" value="Ribosomal_L14"/>
    <property type="match status" value="1"/>
</dbReference>
<dbReference type="GO" id="GO:0006412">
    <property type="term" value="P:translation"/>
    <property type="evidence" value="ECO:0007669"/>
    <property type="project" value="InterPro"/>
</dbReference>
<dbReference type="GO" id="GO:0005739">
    <property type="term" value="C:mitochondrion"/>
    <property type="evidence" value="ECO:0007669"/>
    <property type="project" value="UniProtKB-SubCell"/>
</dbReference>
<dbReference type="Gene3D" id="2.40.150.20">
    <property type="entry name" value="Ribosomal protein L14"/>
    <property type="match status" value="1"/>
</dbReference>
<accession>Q5D8F4</accession>
<evidence type="ECO:0000256" key="6">
    <source>
        <dbReference type="ARBA" id="ARBA00023274"/>
    </source>
</evidence>
<keyword evidence="5" id="KW-0496">Mitochondrion</keyword>
<dbReference type="HAMAP" id="MF_01367">
    <property type="entry name" value="Ribosomal_uL14"/>
    <property type="match status" value="1"/>
</dbReference>
<evidence type="ECO:0000256" key="5">
    <source>
        <dbReference type="ARBA" id="ARBA00023128"/>
    </source>
</evidence>
<dbReference type="EMBL" id="AY816170">
    <property type="protein sequence ID" value="AAW27902.1"/>
    <property type="molecule type" value="mRNA"/>
</dbReference>
<dbReference type="GO" id="GO:0003735">
    <property type="term" value="F:structural constituent of ribosome"/>
    <property type="evidence" value="ECO:0007669"/>
    <property type="project" value="InterPro"/>
</dbReference>
<evidence type="ECO:0000313" key="9">
    <source>
        <dbReference type="EMBL" id="AAW27902.1"/>
    </source>
</evidence>
<evidence type="ECO:0000256" key="4">
    <source>
        <dbReference type="ARBA" id="ARBA00022980"/>
    </source>
</evidence>
<reference evidence="9" key="1">
    <citation type="submission" date="2004-11" db="EMBL/GenBank/DDBJ databases">
        <title>The full-length cDNA sequences of Schistosoma japonicum genes.</title>
        <authorList>
            <person name="Han Z."/>
        </authorList>
    </citation>
    <scope>NUCLEOTIDE SEQUENCE</scope>
</reference>
<evidence type="ECO:0000256" key="3">
    <source>
        <dbReference type="ARBA" id="ARBA00022946"/>
    </source>
</evidence>
<keyword evidence="4" id="KW-0689">Ribosomal protein</keyword>
<comment type="subcellular location">
    <subcellularLocation>
        <location evidence="1">Mitochondrion</location>
    </subcellularLocation>
</comment>
<dbReference type="InterPro" id="IPR000218">
    <property type="entry name" value="Ribosomal_uL14"/>
</dbReference>
<dbReference type="SUPFAM" id="SSF50193">
    <property type="entry name" value="Ribosomal protein L14"/>
    <property type="match status" value="1"/>
</dbReference>
<sequence length="200" mass="21898">MIRLLSNSKSHFKEHNLYQCGRFLWTSANEGHGSLNYIAPQTRLRVVDNSPWSSIAPSTRATTVNTGGKDQSGKKLSNINENKLSKLGKDVNDVSNLLTLGSKVLSIKPAKCIRVYNKRDRGKIGDKVLVAVNGEMKKGWIVGSRLDSANGWPRFESNNVVLVDNDGNPLGTRILVPIPARLRSLSGDITKILSIASSFV</sequence>
<comment type="similarity">
    <text evidence="2">Belongs to the universal ribosomal protein uL14 family.</text>
</comment>
<dbReference type="CDD" id="cd00337">
    <property type="entry name" value="Ribosomal_uL14"/>
    <property type="match status" value="1"/>
</dbReference>
<keyword evidence="6" id="KW-0687">Ribonucleoprotein</keyword>
<dbReference type="PANTHER" id="PTHR21037:SF3">
    <property type="entry name" value="LARGE RIBOSOMAL SUBUNIT PROTEIN UL14M"/>
    <property type="match status" value="1"/>
</dbReference>
<dbReference type="PANTHER" id="PTHR21037">
    <property type="entry name" value="39S RIBOSOMAL PROTEIN L14, MITOCHONDRIAL"/>
    <property type="match status" value="1"/>
</dbReference>
<dbReference type="InterPro" id="IPR036853">
    <property type="entry name" value="Ribosomal_uL14_sf"/>
</dbReference>
<keyword evidence="3" id="KW-0809">Transit peptide</keyword>
<organism evidence="9">
    <name type="scientific">Schistosoma japonicum</name>
    <name type="common">Blood fluke</name>
    <dbReference type="NCBI Taxonomy" id="6182"/>
    <lineage>
        <taxon>Eukaryota</taxon>
        <taxon>Metazoa</taxon>
        <taxon>Spiralia</taxon>
        <taxon>Lophotrochozoa</taxon>
        <taxon>Platyhelminthes</taxon>
        <taxon>Trematoda</taxon>
        <taxon>Digenea</taxon>
        <taxon>Strigeidida</taxon>
        <taxon>Schistosomatoidea</taxon>
        <taxon>Schistosomatidae</taxon>
        <taxon>Schistosoma</taxon>
    </lineage>
</organism>
<evidence type="ECO:0000256" key="7">
    <source>
        <dbReference type="ARBA" id="ARBA00040118"/>
    </source>
</evidence>
<proteinExistence type="evidence at transcript level"/>
<dbReference type="AlphaFoldDB" id="Q5D8F4"/>
<dbReference type="Pfam" id="PF00238">
    <property type="entry name" value="Ribosomal_L14"/>
    <property type="match status" value="1"/>
</dbReference>
<protein>
    <recommendedName>
        <fullName evidence="7">Large ribosomal subunit protein uL14m</fullName>
    </recommendedName>
    <alternativeName>
        <fullName evidence="8">39S ribosomal protein L14, mitochondrial</fullName>
    </alternativeName>
</protein>
<dbReference type="GO" id="GO:1990904">
    <property type="term" value="C:ribonucleoprotein complex"/>
    <property type="evidence" value="ECO:0007669"/>
    <property type="project" value="UniProtKB-KW"/>
</dbReference>
<evidence type="ECO:0000256" key="2">
    <source>
        <dbReference type="ARBA" id="ARBA00010745"/>
    </source>
</evidence>